<comment type="caution">
    <text evidence="1">The sequence shown here is derived from an EMBL/GenBank/DDBJ whole genome shotgun (WGS) entry which is preliminary data.</text>
</comment>
<gene>
    <name evidence="1" type="ORF">FHS68_002709</name>
</gene>
<protein>
    <submittedName>
        <fullName evidence="1">Uncharacterized protein</fullName>
    </submittedName>
</protein>
<organism evidence="1 2">
    <name type="scientific">Dyadobacter arcticus</name>
    <dbReference type="NCBI Taxonomy" id="1078754"/>
    <lineage>
        <taxon>Bacteria</taxon>
        <taxon>Pseudomonadati</taxon>
        <taxon>Bacteroidota</taxon>
        <taxon>Cytophagia</taxon>
        <taxon>Cytophagales</taxon>
        <taxon>Spirosomataceae</taxon>
        <taxon>Dyadobacter</taxon>
    </lineage>
</organism>
<evidence type="ECO:0000313" key="1">
    <source>
        <dbReference type="EMBL" id="NIJ53539.1"/>
    </source>
</evidence>
<accession>A0ABX0UKL3</accession>
<sequence>MPQSYSIVCIVRKGKLLNANPRCGNSILMLINPKQKERLLAAPWIYNYFRILNFNVTYILKYQITFGI</sequence>
<reference evidence="1 2" key="1">
    <citation type="submission" date="2020-03" db="EMBL/GenBank/DDBJ databases">
        <title>Genomic Encyclopedia of Type Strains, Phase IV (KMG-IV): sequencing the most valuable type-strain genomes for metagenomic binning, comparative biology and taxonomic classification.</title>
        <authorList>
            <person name="Goeker M."/>
        </authorList>
    </citation>
    <scope>NUCLEOTIDE SEQUENCE [LARGE SCALE GENOMIC DNA]</scope>
    <source>
        <strain evidence="1 2">DSM 102865</strain>
    </source>
</reference>
<dbReference type="Proteomes" id="UP001179181">
    <property type="component" value="Unassembled WGS sequence"/>
</dbReference>
<evidence type="ECO:0000313" key="2">
    <source>
        <dbReference type="Proteomes" id="UP001179181"/>
    </source>
</evidence>
<proteinExistence type="predicted"/>
<name>A0ABX0UKL3_9BACT</name>
<dbReference type="EMBL" id="JAASQJ010000002">
    <property type="protein sequence ID" value="NIJ53539.1"/>
    <property type="molecule type" value="Genomic_DNA"/>
</dbReference>
<keyword evidence="2" id="KW-1185">Reference proteome</keyword>